<evidence type="ECO:0000313" key="14">
    <source>
        <dbReference type="Proteomes" id="UP000007115"/>
    </source>
</evidence>
<feature type="transmembrane region" description="Helical" evidence="10">
    <location>
        <begin position="316"/>
        <end position="337"/>
    </location>
</feature>
<evidence type="ECO:0000256" key="10">
    <source>
        <dbReference type="RuleBase" id="RU365028"/>
    </source>
</evidence>
<feature type="transmembrane region" description="Helical" evidence="10">
    <location>
        <begin position="50"/>
        <end position="75"/>
    </location>
</feature>
<keyword evidence="10" id="KW-0926">Vacuole</keyword>
<evidence type="ECO:0000256" key="1">
    <source>
        <dbReference type="ARBA" id="ARBA00004127"/>
    </source>
</evidence>
<keyword evidence="8 10" id="KW-0406">Ion transport</keyword>
<dbReference type="AlphaFoldDB" id="G9MK91"/>
<dbReference type="STRING" id="413071.G9MK91"/>
<evidence type="ECO:0000259" key="12">
    <source>
        <dbReference type="Pfam" id="PF01699"/>
    </source>
</evidence>
<dbReference type="InterPro" id="IPR044880">
    <property type="entry name" value="NCX_ion-bd_dom_sf"/>
</dbReference>
<feature type="region of interest" description="Disordered" evidence="11">
    <location>
        <begin position="189"/>
        <end position="212"/>
    </location>
</feature>
<dbReference type="Pfam" id="PF01699">
    <property type="entry name" value="Na_Ca_ex"/>
    <property type="match status" value="2"/>
</dbReference>
<comment type="subcellular location">
    <subcellularLocation>
        <location evidence="1">Endomembrane system</location>
        <topology evidence="1">Multi-pass membrane protein</topology>
    </subcellularLocation>
    <subcellularLocation>
        <location evidence="10">Vacuole membrane</location>
    </subcellularLocation>
</comment>
<accession>G9MK91</accession>
<dbReference type="GeneID" id="25789379"/>
<comment type="caution">
    <text evidence="13">The sequence shown here is derived from an EMBL/GenBank/DDBJ whole genome shotgun (WGS) entry which is preliminary data.</text>
</comment>
<dbReference type="GO" id="GO:0000329">
    <property type="term" value="C:fungal-type vacuole membrane"/>
    <property type="evidence" value="ECO:0007669"/>
    <property type="project" value="TreeGrafter"/>
</dbReference>
<dbReference type="PANTHER" id="PTHR31503">
    <property type="entry name" value="VACUOLAR CALCIUM ION TRANSPORTER"/>
    <property type="match status" value="1"/>
</dbReference>
<evidence type="ECO:0000256" key="8">
    <source>
        <dbReference type="ARBA" id="ARBA00023065"/>
    </source>
</evidence>
<dbReference type="OMA" id="IGWCIAE"/>
<evidence type="ECO:0000256" key="2">
    <source>
        <dbReference type="ARBA" id="ARBA00008170"/>
    </source>
</evidence>
<evidence type="ECO:0000256" key="5">
    <source>
        <dbReference type="ARBA" id="ARBA00022692"/>
    </source>
</evidence>
<evidence type="ECO:0000256" key="9">
    <source>
        <dbReference type="ARBA" id="ARBA00023136"/>
    </source>
</evidence>
<dbReference type="PANTHER" id="PTHR31503:SF22">
    <property type="entry name" value="VACUOLAR CALCIUM ION TRANSPORTER"/>
    <property type="match status" value="1"/>
</dbReference>
<feature type="transmembrane region" description="Helical" evidence="10">
    <location>
        <begin position="96"/>
        <end position="120"/>
    </location>
</feature>
<keyword evidence="6 10" id="KW-0106">Calcium</keyword>
<evidence type="ECO:0000256" key="11">
    <source>
        <dbReference type="SAM" id="MobiDB-lite"/>
    </source>
</evidence>
<dbReference type="GO" id="GO:0015369">
    <property type="term" value="F:calcium:proton antiporter activity"/>
    <property type="evidence" value="ECO:0007669"/>
    <property type="project" value="UniProtKB-UniRule"/>
</dbReference>
<name>G9MK91_HYPVG</name>
<feature type="domain" description="Sodium/calcium exchanger membrane region" evidence="12">
    <location>
        <begin position="223"/>
        <end position="352"/>
    </location>
</feature>
<keyword evidence="4 10" id="KW-0109">Calcium transport</keyword>
<dbReference type="InParanoid" id="G9MK91"/>
<gene>
    <name evidence="13" type="ORF">TRIVIDRAFT_188970</name>
</gene>
<dbReference type="HOGENOM" id="CLU_008721_2_1_1"/>
<reference evidence="13 14" key="1">
    <citation type="journal article" date="2011" name="Genome Biol.">
        <title>Comparative genome sequence analysis underscores mycoparasitism as the ancestral life style of Trichoderma.</title>
        <authorList>
            <person name="Kubicek C.P."/>
            <person name="Herrera-Estrella A."/>
            <person name="Seidl-Seiboth V."/>
            <person name="Martinez D.A."/>
            <person name="Druzhinina I.S."/>
            <person name="Thon M."/>
            <person name="Zeilinger S."/>
            <person name="Casas-Flores S."/>
            <person name="Horwitz B.A."/>
            <person name="Mukherjee P.K."/>
            <person name="Mukherjee M."/>
            <person name="Kredics L."/>
            <person name="Alcaraz L.D."/>
            <person name="Aerts A."/>
            <person name="Antal Z."/>
            <person name="Atanasova L."/>
            <person name="Cervantes-Badillo M.G."/>
            <person name="Challacombe J."/>
            <person name="Chertkov O."/>
            <person name="McCluskey K."/>
            <person name="Coulpier F."/>
            <person name="Deshpande N."/>
            <person name="von Doehren H."/>
            <person name="Ebbole D.J."/>
            <person name="Esquivel-Naranjo E.U."/>
            <person name="Fekete E."/>
            <person name="Flipphi M."/>
            <person name="Glaser F."/>
            <person name="Gomez-Rodriguez E.Y."/>
            <person name="Gruber S."/>
            <person name="Han C."/>
            <person name="Henrissat B."/>
            <person name="Hermosa R."/>
            <person name="Hernandez-Onate M."/>
            <person name="Karaffa L."/>
            <person name="Kosti I."/>
            <person name="Le Crom S."/>
            <person name="Lindquist E."/>
            <person name="Lucas S."/>
            <person name="Luebeck M."/>
            <person name="Luebeck P.S."/>
            <person name="Margeot A."/>
            <person name="Metz B."/>
            <person name="Misra M."/>
            <person name="Nevalainen H."/>
            <person name="Omann M."/>
            <person name="Packer N."/>
            <person name="Perrone G."/>
            <person name="Uresti-Rivera E.E."/>
            <person name="Salamov A."/>
            <person name="Schmoll M."/>
            <person name="Seiboth B."/>
            <person name="Shapiro H."/>
            <person name="Sukno S."/>
            <person name="Tamayo-Ramos J.A."/>
            <person name="Tisch D."/>
            <person name="Wiest A."/>
            <person name="Wilkinson H.H."/>
            <person name="Zhang M."/>
            <person name="Coutinho P.M."/>
            <person name="Kenerley C.M."/>
            <person name="Monte E."/>
            <person name="Baker S.E."/>
            <person name="Grigoriev I.V."/>
        </authorList>
    </citation>
    <scope>NUCLEOTIDE SEQUENCE [LARGE SCALE GENOMIC DNA]</scope>
    <source>
        <strain evidence="14">Gv29-8 / FGSC 10586</strain>
    </source>
</reference>
<dbReference type="InterPro" id="IPR004713">
    <property type="entry name" value="CaH_exchang"/>
</dbReference>
<dbReference type="VEuPathDB" id="FungiDB:TRIVIDRAFT_188970"/>
<keyword evidence="9 10" id="KW-0472">Membrane</keyword>
<keyword evidence="3 10" id="KW-0813">Transport</keyword>
<dbReference type="InterPro" id="IPR004798">
    <property type="entry name" value="CAX-like"/>
</dbReference>
<dbReference type="EMBL" id="ABDF02000003">
    <property type="protein sequence ID" value="EHK25085.1"/>
    <property type="molecule type" value="Genomic_DNA"/>
</dbReference>
<keyword evidence="10" id="KW-0050">Antiport</keyword>
<dbReference type="eggNOG" id="KOG1397">
    <property type="taxonomic scope" value="Eukaryota"/>
</dbReference>
<evidence type="ECO:0000256" key="6">
    <source>
        <dbReference type="ARBA" id="ARBA00022837"/>
    </source>
</evidence>
<comment type="function">
    <text evidence="10">Has a role in promoting intracellular calcium ion sequestration via the exchange of calcium ions for hydrogen ions across the vacuolar membrane. Involved also in manganese ion homeostasis via its uptake into the vacuole.</text>
</comment>
<dbReference type="RefSeq" id="XP_013959300.1">
    <property type="nucleotide sequence ID" value="XM_014103825.1"/>
</dbReference>
<evidence type="ECO:0000313" key="13">
    <source>
        <dbReference type="EMBL" id="EHK25085.1"/>
    </source>
</evidence>
<feature type="transmembrane region" description="Helical" evidence="10">
    <location>
        <begin position="126"/>
        <end position="144"/>
    </location>
</feature>
<dbReference type="NCBIfam" id="TIGR00378">
    <property type="entry name" value="cax"/>
    <property type="match status" value="1"/>
</dbReference>
<protein>
    <recommendedName>
        <fullName evidence="10">Vacuolar calcium ion transporter</fullName>
    </recommendedName>
</protein>
<keyword evidence="7 10" id="KW-1133">Transmembrane helix</keyword>
<keyword evidence="14" id="KW-1185">Reference proteome</keyword>
<dbReference type="GO" id="GO:0006874">
    <property type="term" value="P:intracellular calcium ion homeostasis"/>
    <property type="evidence" value="ECO:0007669"/>
    <property type="project" value="TreeGrafter"/>
</dbReference>
<evidence type="ECO:0000256" key="7">
    <source>
        <dbReference type="ARBA" id="ARBA00022989"/>
    </source>
</evidence>
<comment type="similarity">
    <text evidence="2 10">Belongs to the Ca(2+):cation antiporter (CaCA) (TC 2.A.19) family.</text>
</comment>
<evidence type="ECO:0000256" key="4">
    <source>
        <dbReference type="ARBA" id="ARBA00022568"/>
    </source>
</evidence>
<organism evidence="13 14">
    <name type="scientific">Hypocrea virens (strain Gv29-8 / FGSC 10586)</name>
    <name type="common">Gliocladium virens</name>
    <name type="synonym">Trichoderma virens</name>
    <dbReference type="NCBI Taxonomy" id="413071"/>
    <lineage>
        <taxon>Eukaryota</taxon>
        <taxon>Fungi</taxon>
        <taxon>Dikarya</taxon>
        <taxon>Ascomycota</taxon>
        <taxon>Pezizomycotina</taxon>
        <taxon>Sordariomycetes</taxon>
        <taxon>Hypocreomycetidae</taxon>
        <taxon>Hypocreales</taxon>
        <taxon>Hypocreaceae</taxon>
        <taxon>Trichoderma</taxon>
    </lineage>
</organism>
<dbReference type="InterPro" id="IPR004837">
    <property type="entry name" value="NaCa_Exmemb"/>
</dbReference>
<feature type="domain" description="Sodium/calcium exchanger membrane region" evidence="12">
    <location>
        <begin position="23"/>
        <end position="178"/>
    </location>
</feature>
<sequence length="353" mass="38466">MNVLLIFVPLGFFAARLSWNDVVVSAFNFLAIIPLSSLVSNASDTIGNRWGGLVGGLVNASFGNTVELIVGIMALSRDEIRVAQSIMLGSILSDILLVQGICIIVAARGTGVIFANSAVIDSMSSLMLITVMALVLPTALYSTFPDTATDIDSKILSFSRSTGVAMLLIYVAYLYFQLKTHASLFMNEEDDDDHSDHGNISETPAAERNQDIDEYRNEDLPSILISGLLIGRCTYSFMENLDGMSDTLGITKIFVALILIPLASNAPELTQVVAASRKKRINYAISVIIGSILQISLFVLPVLVITGWILNIAMDLYFKASQTYMLLFAITVVNQVLQDRQYTYLHGTMLLSV</sequence>
<dbReference type="Gene3D" id="1.20.1420.30">
    <property type="entry name" value="NCX, central ion-binding region"/>
    <property type="match status" value="1"/>
</dbReference>
<proteinExistence type="inferred from homology"/>
<feature type="transmembrane region" description="Helical" evidence="10">
    <location>
        <begin position="283"/>
        <end position="310"/>
    </location>
</feature>
<feature type="transmembrane region" description="Helical" evidence="10">
    <location>
        <begin position="156"/>
        <end position="176"/>
    </location>
</feature>
<dbReference type="Proteomes" id="UP000007115">
    <property type="component" value="Unassembled WGS sequence"/>
</dbReference>
<comment type="caution">
    <text evidence="10">Lacks conserved residue(s) required for the propagation of feature annotation.</text>
</comment>
<dbReference type="GO" id="GO:0012505">
    <property type="term" value="C:endomembrane system"/>
    <property type="evidence" value="ECO:0007669"/>
    <property type="project" value="UniProtKB-SubCell"/>
</dbReference>
<evidence type="ECO:0000256" key="3">
    <source>
        <dbReference type="ARBA" id="ARBA00022448"/>
    </source>
</evidence>
<keyword evidence="5 10" id="KW-0812">Transmembrane</keyword>
<dbReference type="OrthoDB" id="1699231at2759"/>